<evidence type="ECO:0000313" key="3">
    <source>
        <dbReference type="Proteomes" id="UP001283361"/>
    </source>
</evidence>
<name>A0AAE1DCJ6_9GAST</name>
<reference evidence="2" key="1">
    <citation type="journal article" date="2023" name="G3 (Bethesda)">
        <title>A reference genome for the long-term kleptoplast-retaining sea slug Elysia crispata morphotype clarki.</title>
        <authorList>
            <person name="Eastman K.E."/>
            <person name="Pendleton A.L."/>
            <person name="Shaikh M.A."/>
            <person name="Suttiyut T."/>
            <person name="Ogas R."/>
            <person name="Tomko P."/>
            <person name="Gavelis G."/>
            <person name="Widhalm J.R."/>
            <person name="Wisecaver J.H."/>
        </authorList>
    </citation>
    <scope>NUCLEOTIDE SEQUENCE</scope>
    <source>
        <strain evidence="2">ECLA1</strain>
    </source>
</reference>
<sequence>MGHMVDTGSMGDAGGTEDTGSMGDAGGTEDTGSMGDAGGTGSMGDAGGTEDTGSMGETGDKGDTGDKENTQDTGDTGDTGGRGDTGRTGDTGEFRLLRVYKGHDFLRNVTSAVSAENAVYNISNFGSKAQCYADVEPGSRYILFLTLYDGRLSGQYDDLFGAATSFSEESEQGILDYLVKIISWITQLAVSLSCCSSRLTENAAVIVSKMPRVSDAVLAYRFRLSKSGLRGRHHRENDL</sequence>
<feature type="region of interest" description="Disordered" evidence="1">
    <location>
        <begin position="1"/>
        <end position="90"/>
    </location>
</feature>
<dbReference type="Proteomes" id="UP001283361">
    <property type="component" value="Unassembled WGS sequence"/>
</dbReference>
<accession>A0AAE1DCJ6</accession>
<dbReference type="EMBL" id="JAWDGP010004303">
    <property type="protein sequence ID" value="KAK3765437.1"/>
    <property type="molecule type" value="Genomic_DNA"/>
</dbReference>
<dbReference type="Gene3D" id="2.40.50.120">
    <property type="match status" value="1"/>
</dbReference>
<organism evidence="2 3">
    <name type="scientific">Elysia crispata</name>
    <name type="common">lettuce slug</name>
    <dbReference type="NCBI Taxonomy" id="231223"/>
    <lineage>
        <taxon>Eukaryota</taxon>
        <taxon>Metazoa</taxon>
        <taxon>Spiralia</taxon>
        <taxon>Lophotrochozoa</taxon>
        <taxon>Mollusca</taxon>
        <taxon>Gastropoda</taxon>
        <taxon>Heterobranchia</taxon>
        <taxon>Euthyneura</taxon>
        <taxon>Panpulmonata</taxon>
        <taxon>Sacoglossa</taxon>
        <taxon>Placobranchoidea</taxon>
        <taxon>Plakobranchidae</taxon>
        <taxon>Elysia</taxon>
    </lineage>
</organism>
<evidence type="ECO:0000313" key="2">
    <source>
        <dbReference type="EMBL" id="KAK3765437.1"/>
    </source>
</evidence>
<gene>
    <name evidence="2" type="ORF">RRG08_066984</name>
</gene>
<dbReference type="AlphaFoldDB" id="A0AAE1DCJ6"/>
<keyword evidence="3" id="KW-1185">Reference proteome</keyword>
<feature type="compositionally biased region" description="Gly residues" evidence="1">
    <location>
        <begin position="35"/>
        <end position="47"/>
    </location>
</feature>
<comment type="caution">
    <text evidence="2">The sequence shown here is derived from an EMBL/GenBank/DDBJ whole genome shotgun (WGS) entry which is preliminary data.</text>
</comment>
<dbReference type="SUPFAM" id="SSF50242">
    <property type="entry name" value="TIMP-like"/>
    <property type="match status" value="1"/>
</dbReference>
<protein>
    <submittedName>
        <fullName evidence="2">Uncharacterized protein</fullName>
    </submittedName>
</protein>
<dbReference type="InterPro" id="IPR008993">
    <property type="entry name" value="TIMP-like_OB-fold"/>
</dbReference>
<feature type="compositionally biased region" description="Basic and acidic residues" evidence="1">
    <location>
        <begin position="58"/>
        <end position="70"/>
    </location>
</feature>
<evidence type="ECO:0000256" key="1">
    <source>
        <dbReference type="SAM" id="MobiDB-lite"/>
    </source>
</evidence>
<proteinExistence type="predicted"/>